<dbReference type="AlphaFoldDB" id="A0AAW5JP90"/>
<name>A0AAW5JP90_9FIRM</name>
<reference evidence="3" key="1">
    <citation type="submission" date="2022-06" db="EMBL/GenBank/DDBJ databases">
        <title>Isolation of gut microbiota from human fecal samples.</title>
        <authorList>
            <person name="Pamer E.G."/>
            <person name="Barat B."/>
            <person name="Waligurski E."/>
            <person name="Medina S."/>
            <person name="Paddock L."/>
            <person name="Mostad J."/>
        </authorList>
    </citation>
    <scope>NUCLEOTIDE SEQUENCE</scope>
    <source>
        <strain evidence="3">DFI.9.91</strain>
    </source>
</reference>
<sequence>MCIWHLYVSGIRCADLRFTPGGVLHAPLDPETAVLAPFQPLSAEAAAGYLALTHFDLEALAGRMAEYERLFPGPPEVETSWGARYRSDDGVRWAQREIKYPWNVTVSGGRLAAFTCPSRERVHVLVREGCEDATVLARWRAYRPEPILPVRRVENLEVPMRDGVALSASLLLPRTDRPVPAVLVRTPYGKEDELDNYMRYAYRGYAVVVQDVRGRNKSGGAWIPNHFETEDGDDTLNWIAAQNWCDGSVGMVGGSYLGYVQWAAAASRNPHLKALISVVCAGSAFHDLPRKGGSLVSGMLAWAFSVSQQQFDGTKMERDDWDEVLDIRPLADLPRKALGYDIPFFRQWLAHPDNDDFWRSGDWAERGAGVDVPALIVSGWFDDNGAGTTEALDLTADYPDGRRKIILGPWPHSGNARYDLHGLALGNGALRDDIDLIFLQWFDHHLLGADNGAEAMPTVRYYTIGEEKWKTAGNWPVPGGRTVSFYLTPGGGLSDALPEEQGCDSYTYDPADPAEHIIDLSENELGVPEDYTLVEQRPDVLSYTTPALTQPLVLTGDFTVELYVSSDAPDTDFIARITDVDEHGRSRKLADGVLSARYRDGFGAPKLMEPGRVYKLSIRTSKLSAAFQPGHRLRLTVTSGARNFLFPNRNTGAGFDGTEVRPAENSIHFGGICPSRVIAWQEMQP</sequence>
<dbReference type="PANTHER" id="PTHR43056:SF10">
    <property type="entry name" value="COCE_NOND FAMILY, PUTATIVE (AFU_ORTHOLOGUE AFUA_7G00600)-RELATED"/>
    <property type="match status" value="1"/>
</dbReference>
<feature type="domain" description="Xaa-Pro dipeptidyl-peptidase C-terminal" evidence="2">
    <location>
        <begin position="439"/>
        <end position="678"/>
    </location>
</feature>
<dbReference type="InterPro" id="IPR005674">
    <property type="entry name" value="CocE/Ser_esterase"/>
</dbReference>
<accession>A0AAW5JP90</accession>
<dbReference type="InterPro" id="IPR013736">
    <property type="entry name" value="Xaa-Pro_dipept_C"/>
</dbReference>
<dbReference type="Pfam" id="PF02129">
    <property type="entry name" value="Peptidase_S15"/>
    <property type="match status" value="1"/>
</dbReference>
<dbReference type="EMBL" id="JANFYS010000002">
    <property type="protein sequence ID" value="MCQ4769219.1"/>
    <property type="molecule type" value="Genomic_DNA"/>
</dbReference>
<dbReference type="Gene3D" id="1.10.3020.10">
    <property type="entry name" value="alpha-amino acid ester hydrolase ( Helical cap domain)"/>
    <property type="match status" value="1"/>
</dbReference>
<dbReference type="GO" id="GO:0008239">
    <property type="term" value="F:dipeptidyl-peptidase activity"/>
    <property type="evidence" value="ECO:0007669"/>
    <property type="project" value="InterPro"/>
</dbReference>
<evidence type="ECO:0000313" key="3">
    <source>
        <dbReference type="EMBL" id="MCQ4769219.1"/>
    </source>
</evidence>
<dbReference type="Gene3D" id="3.40.50.1820">
    <property type="entry name" value="alpha/beta hydrolase"/>
    <property type="match status" value="1"/>
</dbReference>
<dbReference type="SMART" id="SM00939">
    <property type="entry name" value="PepX_C"/>
    <property type="match status" value="1"/>
</dbReference>
<evidence type="ECO:0000259" key="2">
    <source>
        <dbReference type="SMART" id="SM00939"/>
    </source>
</evidence>
<dbReference type="InterPro" id="IPR050585">
    <property type="entry name" value="Xaa-Pro_dipeptidyl-ppase/CocE"/>
</dbReference>
<gene>
    <name evidence="3" type="ORF">NE579_01895</name>
</gene>
<keyword evidence="1 3" id="KW-0378">Hydrolase</keyword>
<protein>
    <submittedName>
        <fullName evidence="3">CocE/NonD family hydrolase</fullName>
    </submittedName>
</protein>
<dbReference type="Proteomes" id="UP001204562">
    <property type="component" value="Unassembled WGS sequence"/>
</dbReference>
<evidence type="ECO:0000313" key="4">
    <source>
        <dbReference type="Proteomes" id="UP001204562"/>
    </source>
</evidence>
<dbReference type="NCBIfam" id="TIGR00976">
    <property type="entry name" value="CocE_NonD"/>
    <property type="match status" value="1"/>
</dbReference>
<dbReference type="RefSeq" id="WP_256303051.1">
    <property type="nucleotide sequence ID" value="NZ_JANFYS010000002.1"/>
</dbReference>
<dbReference type="InterPro" id="IPR008979">
    <property type="entry name" value="Galactose-bd-like_sf"/>
</dbReference>
<comment type="caution">
    <text evidence="3">The sequence shown here is derived from an EMBL/GenBank/DDBJ whole genome shotgun (WGS) entry which is preliminary data.</text>
</comment>
<dbReference type="InterPro" id="IPR029058">
    <property type="entry name" value="AB_hydrolase_fold"/>
</dbReference>
<dbReference type="Gene3D" id="2.60.120.260">
    <property type="entry name" value="Galactose-binding domain-like"/>
    <property type="match status" value="1"/>
</dbReference>
<dbReference type="InterPro" id="IPR000383">
    <property type="entry name" value="Xaa-Pro-like_dom"/>
</dbReference>
<dbReference type="SUPFAM" id="SSF53474">
    <property type="entry name" value="alpha/beta-Hydrolases"/>
    <property type="match status" value="1"/>
</dbReference>
<organism evidence="3 4">
    <name type="scientific">Intestinimonas massiliensis</name>
    <name type="common">ex Afouda et al. 2020</name>
    <dbReference type="NCBI Taxonomy" id="1673721"/>
    <lineage>
        <taxon>Bacteria</taxon>
        <taxon>Bacillati</taxon>
        <taxon>Bacillota</taxon>
        <taxon>Clostridia</taxon>
        <taxon>Eubacteriales</taxon>
        <taxon>Intestinimonas</taxon>
    </lineage>
</organism>
<proteinExistence type="predicted"/>
<dbReference type="PANTHER" id="PTHR43056">
    <property type="entry name" value="PEPTIDASE S9 PROLYL OLIGOPEPTIDASE"/>
    <property type="match status" value="1"/>
</dbReference>
<dbReference type="Pfam" id="PF08530">
    <property type="entry name" value="PepX_C"/>
    <property type="match status" value="1"/>
</dbReference>
<dbReference type="SUPFAM" id="SSF49785">
    <property type="entry name" value="Galactose-binding domain-like"/>
    <property type="match status" value="1"/>
</dbReference>
<evidence type="ECO:0000256" key="1">
    <source>
        <dbReference type="ARBA" id="ARBA00022801"/>
    </source>
</evidence>